<evidence type="ECO:0000256" key="1">
    <source>
        <dbReference type="SAM" id="MobiDB-lite"/>
    </source>
</evidence>
<dbReference type="EMBL" id="CP040749">
    <property type="protein sequence ID" value="QCX39847.1"/>
    <property type="molecule type" value="Genomic_DNA"/>
</dbReference>
<sequence>MRRYIGNKVLLTVLVAATLISCGKKSRTHSELTGWKFNDPTYGGFTANTNYAGQKVPPGMVLIEGGTFTMGSVTDDVMFDWNTTPTKQQVRSFYMDEAEVTNLEYLFYLQYLEKVYPPSDDSYRKIYQSALPDTLVWRDALGFNELLSEAYLRHPSYSDYPVVGVSWLQATEYCKWRTDRVNEKILMDKGVLKSLFDMDSVTVEGKNRFDTGTYLANPDLLFDGNEDIYGKGLYDPNAQVKKQSKKERKAAKNADDASGDDGEKLSRKDRKSKKSDQGFTGRHVKTSDGMLTQRFRLPTEAEWEYAAKAEIENREYNTIRGRKKYSWNGSTTRDDSRRRGGDQLANFKQGKGDYSGLAGWSNDGADITIRVKSYDSNAFGLYDMSGNVAEWVADVYRPIIDNDANDFNYFRGNVFKKPLIDEEGKVVVVDYNSIEFDTLDNGKIVPKDLPGSIKYVPITKRDAFMRPNYEKADNIAIGDGDMASTKNYYQDEEDMENQPRMYNSPKTPKQIGESGLIIQQYDTKTRNTLISDQARVYKGGSWKDRAYWLDPAQRRYLPEYMATNYIGFRCATDKLGAMSYKRRRKEPQR</sequence>
<evidence type="ECO:0000259" key="2">
    <source>
        <dbReference type="Pfam" id="PF03781"/>
    </source>
</evidence>
<dbReference type="InterPro" id="IPR051043">
    <property type="entry name" value="Sulfatase_Mod_Factor_Kinase"/>
</dbReference>
<gene>
    <name evidence="3" type="primary">gldJ</name>
    <name evidence="3" type="ORF">FF125_15885</name>
</gene>
<dbReference type="PROSITE" id="PS51257">
    <property type="entry name" value="PROKAR_LIPOPROTEIN"/>
    <property type="match status" value="1"/>
</dbReference>
<dbReference type="KEGG" id="fbe:FF125_15885"/>
<protein>
    <submittedName>
        <fullName evidence="3">Gliding motility lipoprotein GldJ</fullName>
    </submittedName>
</protein>
<dbReference type="OrthoDB" id="9768004at2"/>
<feature type="domain" description="Sulfatase-modifying factor enzyme-like" evidence="2">
    <location>
        <begin position="58"/>
        <end position="400"/>
    </location>
</feature>
<proteinExistence type="predicted"/>
<dbReference type="Proteomes" id="UP000306229">
    <property type="component" value="Chromosome"/>
</dbReference>
<dbReference type="InterPro" id="IPR042095">
    <property type="entry name" value="SUMF_sf"/>
</dbReference>
<dbReference type="Gene3D" id="3.90.1580.10">
    <property type="entry name" value="paralog of FGE (formylglycine-generating enzyme)"/>
    <property type="match status" value="2"/>
</dbReference>
<keyword evidence="3" id="KW-0449">Lipoprotein</keyword>
<dbReference type="GO" id="GO:0120147">
    <property type="term" value="F:formylglycine-generating oxidase activity"/>
    <property type="evidence" value="ECO:0007669"/>
    <property type="project" value="TreeGrafter"/>
</dbReference>
<dbReference type="AlphaFoldDB" id="A0A5B7TYI0"/>
<dbReference type="InterPro" id="IPR005532">
    <property type="entry name" value="SUMF_dom"/>
</dbReference>
<dbReference type="Pfam" id="PF03781">
    <property type="entry name" value="FGE-sulfatase"/>
    <property type="match status" value="1"/>
</dbReference>
<feature type="compositionally biased region" description="Basic and acidic residues" evidence="1">
    <location>
        <begin position="250"/>
        <end position="266"/>
    </location>
</feature>
<dbReference type="SUPFAM" id="SSF56436">
    <property type="entry name" value="C-type lectin-like"/>
    <property type="match status" value="1"/>
</dbReference>
<keyword evidence="4" id="KW-1185">Reference proteome</keyword>
<feature type="region of interest" description="Disordered" evidence="1">
    <location>
        <begin position="239"/>
        <end position="285"/>
    </location>
</feature>
<reference evidence="3 4" key="1">
    <citation type="submission" date="2019-05" db="EMBL/GenBank/DDBJ databases">
        <title>Algicella ahnfeltiae gen. nov., sp. nov., a novel marine bacterium of the family Flavobacteriaceae isolated from a red alga.</title>
        <authorList>
            <person name="Nedashkovskaya O.I."/>
            <person name="Kukhlevskiy A.D."/>
            <person name="Kim S.-G."/>
            <person name="Zhukova N.V."/>
            <person name="Mikhailov V.V."/>
        </authorList>
    </citation>
    <scope>NUCLEOTIDE SEQUENCE [LARGE SCALE GENOMIC DNA]</scope>
    <source>
        <strain evidence="3 4">10Alg115</strain>
    </source>
</reference>
<evidence type="ECO:0000313" key="3">
    <source>
        <dbReference type="EMBL" id="QCX39847.1"/>
    </source>
</evidence>
<dbReference type="InterPro" id="IPR016187">
    <property type="entry name" value="CTDL_fold"/>
</dbReference>
<organism evidence="3 4">
    <name type="scientific">Aureibaculum algae</name>
    <dbReference type="NCBI Taxonomy" id="2584122"/>
    <lineage>
        <taxon>Bacteria</taxon>
        <taxon>Pseudomonadati</taxon>
        <taxon>Bacteroidota</taxon>
        <taxon>Flavobacteriia</taxon>
        <taxon>Flavobacteriales</taxon>
        <taxon>Flavobacteriaceae</taxon>
        <taxon>Aureibaculum</taxon>
    </lineage>
</organism>
<name>A0A5B7TYI0_9FLAO</name>
<dbReference type="NCBIfam" id="TIGR03524">
    <property type="entry name" value="GldJ"/>
    <property type="match status" value="1"/>
</dbReference>
<dbReference type="PANTHER" id="PTHR23150:SF19">
    <property type="entry name" value="FORMYLGLYCINE-GENERATING ENZYME"/>
    <property type="match status" value="1"/>
</dbReference>
<dbReference type="InterPro" id="IPR019865">
    <property type="entry name" value="Glid_motil-assoc_lipo_GldJ"/>
</dbReference>
<evidence type="ECO:0000313" key="4">
    <source>
        <dbReference type="Proteomes" id="UP000306229"/>
    </source>
</evidence>
<dbReference type="RefSeq" id="WP_138950721.1">
    <property type="nucleotide sequence ID" value="NZ_CP040749.1"/>
</dbReference>
<accession>A0A5B7TYI0</accession>
<dbReference type="PANTHER" id="PTHR23150">
    <property type="entry name" value="SULFATASE MODIFYING FACTOR 1, 2"/>
    <property type="match status" value="1"/>
</dbReference>